<proteinExistence type="predicted"/>
<organism evidence="1 2">
    <name type="scientific">Drosophila guanche</name>
    <name type="common">Fruit fly</name>
    <dbReference type="NCBI Taxonomy" id="7266"/>
    <lineage>
        <taxon>Eukaryota</taxon>
        <taxon>Metazoa</taxon>
        <taxon>Ecdysozoa</taxon>
        <taxon>Arthropoda</taxon>
        <taxon>Hexapoda</taxon>
        <taxon>Insecta</taxon>
        <taxon>Pterygota</taxon>
        <taxon>Neoptera</taxon>
        <taxon>Endopterygota</taxon>
        <taxon>Diptera</taxon>
        <taxon>Brachycera</taxon>
        <taxon>Muscomorpha</taxon>
        <taxon>Ephydroidea</taxon>
        <taxon>Drosophilidae</taxon>
        <taxon>Drosophila</taxon>
        <taxon>Sophophora</taxon>
    </lineage>
</organism>
<dbReference type="SMART" id="SM00718">
    <property type="entry name" value="DM4_12"/>
    <property type="match status" value="1"/>
</dbReference>
<dbReference type="InterPro" id="IPR006631">
    <property type="entry name" value="DM4_12"/>
</dbReference>
<keyword evidence="2" id="KW-1185">Reference proteome</keyword>
<dbReference type="OMA" id="NGHECML"/>
<protein>
    <submittedName>
        <fullName evidence="1">Uncharacterized protein</fullName>
    </submittedName>
</protein>
<dbReference type="PANTHER" id="PTHR21398">
    <property type="entry name" value="AGAP007094-PA"/>
    <property type="match status" value="1"/>
</dbReference>
<dbReference type="PANTHER" id="PTHR21398:SF21">
    <property type="entry name" value="AGAP004005-PA"/>
    <property type="match status" value="1"/>
</dbReference>
<gene>
    <name evidence="1" type="ORF">DGUA_6G003877</name>
</gene>
<dbReference type="Pfam" id="PF07841">
    <property type="entry name" value="DM4_12"/>
    <property type="match status" value="1"/>
</dbReference>
<dbReference type="OrthoDB" id="8186940at2759"/>
<evidence type="ECO:0000313" key="2">
    <source>
        <dbReference type="Proteomes" id="UP000268350"/>
    </source>
</evidence>
<dbReference type="AlphaFoldDB" id="A0A3B0JQN2"/>
<sequence length="207" mass="24124">MNRRVWSSVLTICLIVTFKPKKIDMYMRAKRFLIFPRQAPTRHQFIAGIGIPANLDYESLTVGYVLKAEFHLPYNATVFRQNPFLPEYDLNTFLKTGKERKMYHKPTRLRWHIYAVIEYLLNGYGYNGHECLLQAICEAKRIGFSKDFSVGAELINLLLSPTSSLNSKLDVAANFIYAEEASWIDCRRYDCNIDLINWFSHEANLKI</sequence>
<evidence type="ECO:0000313" key="1">
    <source>
        <dbReference type="EMBL" id="SPP75969.1"/>
    </source>
</evidence>
<dbReference type="EMBL" id="OUUW01000001">
    <property type="protein sequence ID" value="SPP75969.1"/>
    <property type="molecule type" value="Genomic_DNA"/>
</dbReference>
<reference evidence="2" key="1">
    <citation type="submission" date="2018-01" db="EMBL/GenBank/DDBJ databases">
        <authorList>
            <person name="Alioto T."/>
            <person name="Alioto T."/>
        </authorList>
    </citation>
    <scope>NUCLEOTIDE SEQUENCE [LARGE SCALE GENOMIC DNA]</scope>
</reference>
<name>A0A3B0JQN2_DROGU</name>
<accession>A0A3B0JQN2</accession>
<dbReference type="Proteomes" id="UP000268350">
    <property type="component" value="Unassembled WGS sequence"/>
</dbReference>